<protein>
    <submittedName>
        <fullName evidence="4">Carbohydrate porin</fullName>
    </submittedName>
</protein>
<feature type="signal peptide" evidence="2">
    <location>
        <begin position="1"/>
        <end position="38"/>
    </location>
</feature>
<evidence type="ECO:0000256" key="3">
    <source>
        <dbReference type="SAM" id="MobiDB-lite"/>
    </source>
</evidence>
<dbReference type="PANTHER" id="PTHR37944:SF1">
    <property type="entry name" value="PORIN B"/>
    <property type="match status" value="1"/>
</dbReference>
<dbReference type="Gene3D" id="2.40.160.180">
    <property type="entry name" value="Carbohydrate-selective porin OprB"/>
    <property type="match status" value="1"/>
</dbReference>
<dbReference type="GO" id="GO:0016020">
    <property type="term" value="C:membrane"/>
    <property type="evidence" value="ECO:0007669"/>
    <property type="project" value="InterPro"/>
</dbReference>
<gene>
    <name evidence="4" type="ORF">CWD88_04375</name>
</gene>
<dbReference type="InterPro" id="IPR007049">
    <property type="entry name" value="Carb-sel_porin_OprB"/>
</dbReference>
<dbReference type="Proteomes" id="UP000231878">
    <property type="component" value="Unassembled WGS sequence"/>
</dbReference>
<name>A0AAX0UG92_BURPE</name>
<dbReference type="GO" id="GO:0008643">
    <property type="term" value="P:carbohydrate transport"/>
    <property type="evidence" value="ECO:0007669"/>
    <property type="project" value="InterPro"/>
</dbReference>
<dbReference type="GO" id="GO:0015288">
    <property type="term" value="F:porin activity"/>
    <property type="evidence" value="ECO:0007669"/>
    <property type="project" value="InterPro"/>
</dbReference>
<evidence type="ECO:0000313" key="4">
    <source>
        <dbReference type="EMBL" id="PJO67662.1"/>
    </source>
</evidence>
<dbReference type="Pfam" id="PF04966">
    <property type="entry name" value="OprB"/>
    <property type="match status" value="1"/>
</dbReference>
<proteinExistence type="inferred from homology"/>
<reference evidence="4 5" key="1">
    <citation type="submission" date="2017-11" db="EMBL/GenBank/DDBJ databases">
        <title>Molecular characterization of Burkholderia pseudomallei and closely related isolates from Vietnam.</title>
        <authorList>
            <person name="Ustinov D.V."/>
            <person name="Antonov A.S."/>
            <person name="Avdusheva E.F."/>
            <person name="Shpak I.M."/>
            <person name="Zakharova I.B."/>
            <person name="Thi L.A."/>
            <person name="Teteryatnikova N."/>
            <person name="Lopasteyskaya Y.A."/>
            <person name="Kuzyutina J.A."/>
            <person name="Ngo T.N."/>
            <person name="Victorov D.V."/>
        </authorList>
    </citation>
    <scope>NUCLEOTIDE SEQUENCE [LARGE SCALE GENOMIC DNA]</scope>
    <source>
        <strain evidence="4 5">V1512</strain>
    </source>
</reference>
<evidence type="ECO:0000313" key="5">
    <source>
        <dbReference type="Proteomes" id="UP000231878"/>
    </source>
</evidence>
<keyword evidence="2" id="KW-0732">Signal</keyword>
<dbReference type="InterPro" id="IPR052932">
    <property type="entry name" value="OprB_Porin"/>
</dbReference>
<dbReference type="PANTHER" id="PTHR37944">
    <property type="entry name" value="PORIN B"/>
    <property type="match status" value="1"/>
</dbReference>
<feature type="region of interest" description="Disordered" evidence="3">
    <location>
        <begin position="44"/>
        <end position="77"/>
    </location>
</feature>
<evidence type="ECO:0000256" key="2">
    <source>
        <dbReference type="RuleBase" id="RU363072"/>
    </source>
</evidence>
<comment type="caution">
    <text evidence="4">The sequence shown here is derived from an EMBL/GenBank/DDBJ whole genome shotgun (WGS) entry which is preliminary data.</text>
</comment>
<comment type="similarity">
    <text evidence="1 2">Belongs to the OprB family.</text>
</comment>
<dbReference type="InterPro" id="IPR038673">
    <property type="entry name" value="OprB_sf"/>
</dbReference>
<evidence type="ECO:0000256" key="1">
    <source>
        <dbReference type="ARBA" id="ARBA00008769"/>
    </source>
</evidence>
<dbReference type="EMBL" id="PHRB01000002">
    <property type="protein sequence ID" value="PJO67662.1"/>
    <property type="molecule type" value="Genomic_DNA"/>
</dbReference>
<feature type="compositionally biased region" description="Low complexity" evidence="3">
    <location>
        <begin position="44"/>
        <end position="61"/>
    </location>
</feature>
<organism evidence="4 5">
    <name type="scientific">Burkholderia pseudomallei</name>
    <name type="common">Pseudomonas pseudomallei</name>
    <dbReference type="NCBI Taxonomy" id="28450"/>
    <lineage>
        <taxon>Bacteria</taxon>
        <taxon>Pseudomonadati</taxon>
        <taxon>Pseudomonadota</taxon>
        <taxon>Betaproteobacteria</taxon>
        <taxon>Burkholderiales</taxon>
        <taxon>Burkholderiaceae</taxon>
        <taxon>Burkholderia</taxon>
        <taxon>pseudomallei group</taxon>
    </lineage>
</organism>
<dbReference type="AlphaFoldDB" id="A0AAX0UG92"/>
<sequence length="509" mass="53751">MQRFVMKKKTLHQMLVKSGVASGLPLLLSLGIVQPALAQAPSPAAAPAENAAPPAPATRAPDGVPGGNGATAAQTDAAPTGFWDRSNLFGDMGGLRTKLGDHGITLNLQETSEYLRNLSGGTSRGGAYDGLTQFGFSVDTEKAIGLPGGTFNVSGLQIHGTSLTARNLQLLQTASGIEAEATTRLWELWYQQSFANGRADVKVGQQSLDQEFMVSQYASTFINATFGWPVLPAVDMPAGGPAYPLSSLGVRLRAKPSDAWTVMAGVFDGNPAGGVGDAQQLNRHGTNFNLRNGALFIGELQYALNAPPADPKAPQAGLPGMYKLGVWYNSERFADPRYDTNGVPLADPASNGVAATHRGNYGFYAVADQMVWRPGADSPRSLNVFARVMGAPGDRNAVDFTLNAGVTLKAPFAGRDNDTAGLAVSYAKIGSRARGADGDTGVFQTPGYPVRRAETLIEATYQYQVTPWWQLQGDFQYAFRPGGGIPNPNEPGSRIGNEAIVGVRTTITF</sequence>
<accession>A0AAX0UG92</accession>
<feature type="chain" id="PRO_5043098548" evidence="2">
    <location>
        <begin position="39"/>
        <end position="509"/>
    </location>
</feature>